<reference evidence="2 3" key="1">
    <citation type="journal article" date="2017" name="Environ. Microbiol.">
        <title>Decay of the glycolytic pathway and adaptation to intranuclear parasitism within Enterocytozoonidae microsporidia.</title>
        <authorList>
            <person name="Wiredu Boakye D."/>
            <person name="Jaroenlak P."/>
            <person name="Prachumwat A."/>
            <person name="Williams T.A."/>
            <person name="Bateman K.S."/>
            <person name="Itsathitphaisarn O."/>
            <person name="Sritunyalucksana K."/>
            <person name="Paszkiewicz K.H."/>
            <person name="Moore K.A."/>
            <person name="Stentiford G.D."/>
            <person name="Williams B.A."/>
        </authorList>
    </citation>
    <scope>NUCLEOTIDE SEQUENCE [LARGE SCALE GENOMIC DNA]</scope>
    <source>
        <strain evidence="2 3">TH1</strain>
    </source>
</reference>
<name>A0A1W0E4A7_9MICR</name>
<dbReference type="VEuPathDB" id="MicrosporidiaDB:EHP00_1167"/>
<gene>
    <name evidence="2" type="ORF">EHP00_1167</name>
</gene>
<proteinExistence type="predicted"/>
<sequence length="208" mass="24356">MHKYSEGTEFTLKPTGNAFFFYTETPNSVMEYKWGTTLLESNYTGGGAQKYIKEPASTPGYIIIRYKSGQGMRCLNERSGDIFVDMCSDSTSQWFKEVLEDPTLSKEKEDAEKSRLEKIAAEEKEKEFSKKQSEINAKEEELKNKEDDLKKREEEFLKREEEFRKMMEKEMAEKSKNHQEEIENIGGRTSQGKSRKYYDCRNPFGYLN</sequence>
<keyword evidence="3" id="KW-1185">Reference proteome</keyword>
<dbReference type="Proteomes" id="UP000192758">
    <property type="component" value="Unassembled WGS sequence"/>
</dbReference>
<accession>A0A1W0E4A7</accession>
<comment type="caution">
    <text evidence="2">The sequence shown here is derived from an EMBL/GenBank/DDBJ whole genome shotgun (WGS) entry which is preliminary data.</text>
</comment>
<evidence type="ECO:0000313" key="2">
    <source>
        <dbReference type="EMBL" id="OQS54097.1"/>
    </source>
</evidence>
<dbReference type="EMBL" id="MNPJ01000022">
    <property type="protein sequence ID" value="OQS54097.1"/>
    <property type="molecule type" value="Genomic_DNA"/>
</dbReference>
<evidence type="ECO:0000256" key="1">
    <source>
        <dbReference type="SAM" id="MobiDB-lite"/>
    </source>
</evidence>
<feature type="region of interest" description="Disordered" evidence="1">
    <location>
        <begin position="168"/>
        <end position="197"/>
    </location>
</feature>
<evidence type="ECO:0000313" key="3">
    <source>
        <dbReference type="Proteomes" id="UP000192758"/>
    </source>
</evidence>
<feature type="region of interest" description="Disordered" evidence="1">
    <location>
        <begin position="125"/>
        <end position="151"/>
    </location>
</feature>
<dbReference type="AlphaFoldDB" id="A0A1W0E4A7"/>
<feature type="compositionally biased region" description="Basic and acidic residues" evidence="1">
    <location>
        <begin position="168"/>
        <end position="181"/>
    </location>
</feature>
<organism evidence="2 3">
    <name type="scientific">Ecytonucleospora hepatopenaei</name>
    <dbReference type="NCBI Taxonomy" id="646526"/>
    <lineage>
        <taxon>Eukaryota</taxon>
        <taxon>Fungi</taxon>
        <taxon>Fungi incertae sedis</taxon>
        <taxon>Microsporidia</taxon>
        <taxon>Enterocytozoonidae</taxon>
        <taxon>Ecytonucleospora</taxon>
    </lineage>
</organism>
<protein>
    <submittedName>
        <fullName evidence="2">Uncharacterized protein</fullName>
    </submittedName>
</protein>